<accession>A0AA38YWZ8</accession>
<dbReference type="EMBL" id="JARBHA010000017">
    <property type="protein sequence ID" value="KAJ9678058.1"/>
    <property type="molecule type" value="Genomic_DNA"/>
</dbReference>
<evidence type="ECO:0000313" key="2">
    <source>
        <dbReference type="EMBL" id="KAJ9678058.1"/>
    </source>
</evidence>
<name>A0AA38YWZ8_VITRO</name>
<comment type="similarity">
    <text evidence="1">Belongs to the ARG7 family.</text>
</comment>
<keyword evidence="3" id="KW-1185">Reference proteome</keyword>
<dbReference type="InterPro" id="IPR003676">
    <property type="entry name" value="SAUR_fam"/>
</dbReference>
<dbReference type="Proteomes" id="UP001168098">
    <property type="component" value="Unassembled WGS sequence"/>
</dbReference>
<dbReference type="AlphaFoldDB" id="A0AA38YWZ8"/>
<protein>
    <submittedName>
        <fullName evidence="2">Uncharacterized protein</fullName>
    </submittedName>
</protein>
<dbReference type="PANTHER" id="PTHR31374:SF30">
    <property type="entry name" value="SAUR-LIKE AUXIN-RESPONSIVE FAMILY PROTEIN"/>
    <property type="match status" value="1"/>
</dbReference>
<sequence>MEVKRSFKLWRMGKEANSPPAYVRLTGDETREDRACKGKVPVLVGEGEVMERLMIPTKMIEHPYIVALLEMSANEFGYQQQGTIKIPCDVERLRRTIEMISKEKR</sequence>
<reference evidence="2 3" key="1">
    <citation type="journal article" date="2023" name="BMC Biotechnol.">
        <title>Vitis rotundifolia cv Carlos genome sequencing.</title>
        <authorList>
            <person name="Huff M."/>
            <person name="Hulse-Kemp A."/>
            <person name="Scheffler B."/>
            <person name="Youngblood R."/>
            <person name="Simpson S."/>
            <person name="Babiker E."/>
            <person name="Staton M."/>
        </authorList>
    </citation>
    <scope>NUCLEOTIDE SEQUENCE [LARGE SCALE GENOMIC DNA]</scope>
    <source>
        <tissue evidence="2">Leaf</tissue>
    </source>
</reference>
<dbReference type="PANTHER" id="PTHR31374">
    <property type="entry name" value="AUXIN-INDUCED PROTEIN-LIKE-RELATED"/>
    <property type="match status" value="1"/>
</dbReference>
<evidence type="ECO:0000313" key="3">
    <source>
        <dbReference type="Proteomes" id="UP001168098"/>
    </source>
</evidence>
<comment type="caution">
    <text evidence="2">The sequence shown here is derived from an EMBL/GenBank/DDBJ whole genome shotgun (WGS) entry which is preliminary data.</text>
</comment>
<proteinExistence type="inferred from homology"/>
<dbReference type="GO" id="GO:0009733">
    <property type="term" value="P:response to auxin"/>
    <property type="evidence" value="ECO:0007669"/>
    <property type="project" value="InterPro"/>
</dbReference>
<organism evidence="2 3">
    <name type="scientific">Vitis rotundifolia</name>
    <name type="common">Muscadine grape</name>
    <dbReference type="NCBI Taxonomy" id="103349"/>
    <lineage>
        <taxon>Eukaryota</taxon>
        <taxon>Viridiplantae</taxon>
        <taxon>Streptophyta</taxon>
        <taxon>Embryophyta</taxon>
        <taxon>Tracheophyta</taxon>
        <taxon>Spermatophyta</taxon>
        <taxon>Magnoliopsida</taxon>
        <taxon>eudicotyledons</taxon>
        <taxon>Gunneridae</taxon>
        <taxon>Pentapetalae</taxon>
        <taxon>rosids</taxon>
        <taxon>Vitales</taxon>
        <taxon>Vitaceae</taxon>
        <taxon>Viteae</taxon>
        <taxon>Vitis</taxon>
    </lineage>
</organism>
<dbReference type="Pfam" id="PF02519">
    <property type="entry name" value="Auxin_inducible"/>
    <property type="match status" value="1"/>
</dbReference>
<gene>
    <name evidence="2" type="ORF">PVL29_022828</name>
</gene>
<evidence type="ECO:0000256" key="1">
    <source>
        <dbReference type="ARBA" id="ARBA00006974"/>
    </source>
</evidence>